<gene>
    <name evidence="3" type="ORF">D5S18_09575</name>
</gene>
<dbReference type="EMBL" id="QZFU01000016">
    <property type="protein sequence ID" value="RJO76537.1"/>
    <property type="molecule type" value="Genomic_DNA"/>
</dbReference>
<dbReference type="OrthoDB" id="1187707at2"/>
<evidence type="ECO:0000259" key="2">
    <source>
        <dbReference type="Pfam" id="PF23275"/>
    </source>
</evidence>
<evidence type="ECO:0000313" key="4">
    <source>
        <dbReference type="Proteomes" id="UP000266677"/>
    </source>
</evidence>
<evidence type="ECO:0000256" key="1">
    <source>
        <dbReference type="SAM" id="MobiDB-lite"/>
    </source>
</evidence>
<organism evidence="3 4">
    <name type="scientific">Nocardia panacis</name>
    <dbReference type="NCBI Taxonomy" id="2340916"/>
    <lineage>
        <taxon>Bacteria</taxon>
        <taxon>Bacillati</taxon>
        <taxon>Actinomycetota</taxon>
        <taxon>Actinomycetes</taxon>
        <taxon>Mycobacteriales</taxon>
        <taxon>Nocardiaceae</taxon>
        <taxon>Nocardia</taxon>
    </lineage>
</organism>
<proteinExistence type="predicted"/>
<protein>
    <recommendedName>
        <fullName evidence="2">TPR repeat domain-containing protein</fullName>
    </recommendedName>
</protein>
<keyword evidence="4" id="KW-1185">Reference proteome</keyword>
<dbReference type="AlphaFoldDB" id="A0A3A4KMI6"/>
<reference evidence="3 4" key="1">
    <citation type="submission" date="2018-09" db="EMBL/GenBank/DDBJ databases">
        <title>YIM PH21274 draft genome.</title>
        <authorList>
            <person name="Miao C."/>
        </authorList>
    </citation>
    <scope>NUCLEOTIDE SEQUENCE [LARGE SCALE GENOMIC DNA]</scope>
    <source>
        <strain evidence="3 4">YIM PH 21724</strain>
    </source>
</reference>
<feature type="region of interest" description="Disordered" evidence="1">
    <location>
        <begin position="523"/>
        <end position="542"/>
    </location>
</feature>
<sequence length="774" mass="84723">MSLTPDQIRSWRPHDLVEVAAEWNNLADNLDEVFKKYADALVRTGDGGYWEGNTAQTAQQTAQDDKKHVGTMTEDVRELAKLLNDNWYTIEAPLQRAKAALDGLAAHNCEPSGKQDVYFYSVLVESMMINGKTFAELPEATKQEIRQLAADLHHAAETAKTADDNLRQQLDAKAEALPAAFTSAAALGPDQARSDGRDLVNGTMSPYELQRLIDAGTLSPDQIRTLQAGDAVHVTASSMEYMTEVAHSLDGKSPKEIQQIMDKLPPEGRQALANSLQLVSNDRVDGGPAGKGGFDRLPAKVKDSLTRKDLVTEGIDYRSGNKSIKLNGVADNQAIAGIVAAGDDRYKQGSTLDNHLMDVGRQYLDAQVKHERNPNRDFEFFSADGYSPKDGRVTEPIFQAAGQDKFAVETAVVDKAHGKDFVTEVLTHTWSDHGAAASTLFKFNDGDADVTDPNNKVDVATATRTGHIMSKVAEYAATDDQWKKFADTGDHHSVGEKNPDLVRTVSRSMSPYIDSLVDEPKRELPGFRTHTDDNKSWIDPDGNRTYRGAERVFALMNTDKAASEQFTGAAMDRILQNENDYARDPHRRGAEGALATAGRINGLMDRGLQDGIQASNDAQHDIAKEAYDRKSHVYDALKSGVQFSATATSLVNPALTPFTEATKSIIDGGGDVFKSAIIGSAPSDADGAKLAPPNFSQRNYEVLARTAIPPEVQAHFYDLFDNGKLKPWDQLQGDGSNTRQNMSNDVDEMMNMVMNPQIFRNAYDDVTRTAARPK</sequence>
<dbReference type="Pfam" id="PF23275">
    <property type="entry name" value="TPR_23"/>
    <property type="match status" value="1"/>
</dbReference>
<accession>A0A3A4KMI6</accession>
<dbReference type="RefSeq" id="WP_120039463.1">
    <property type="nucleotide sequence ID" value="NZ_QZFU01000016.1"/>
</dbReference>
<dbReference type="InterPro" id="IPR057037">
    <property type="entry name" value="TPR_rep_actino"/>
</dbReference>
<dbReference type="Proteomes" id="UP000266677">
    <property type="component" value="Unassembled WGS sequence"/>
</dbReference>
<name>A0A3A4KMI6_9NOCA</name>
<feature type="domain" description="TPR repeat" evidence="2">
    <location>
        <begin position="215"/>
        <end position="443"/>
    </location>
</feature>
<comment type="caution">
    <text evidence="3">The sequence shown here is derived from an EMBL/GenBank/DDBJ whole genome shotgun (WGS) entry which is preliminary data.</text>
</comment>
<evidence type="ECO:0000313" key="3">
    <source>
        <dbReference type="EMBL" id="RJO76537.1"/>
    </source>
</evidence>